<sequence length="35" mass="3984">MFPCSVRWLCSLHVGSRNHVREVCPSKGSRLAEKL</sequence>
<accession>R7Q6B1</accession>
<organism evidence="1 2">
    <name type="scientific">Chondrus crispus</name>
    <name type="common">Carrageen Irish moss</name>
    <name type="synonym">Polymorpha crispa</name>
    <dbReference type="NCBI Taxonomy" id="2769"/>
    <lineage>
        <taxon>Eukaryota</taxon>
        <taxon>Rhodophyta</taxon>
        <taxon>Florideophyceae</taxon>
        <taxon>Rhodymeniophycidae</taxon>
        <taxon>Gigartinales</taxon>
        <taxon>Gigartinaceae</taxon>
        <taxon>Chondrus</taxon>
    </lineage>
</organism>
<dbReference type="RefSeq" id="XP_005713352.1">
    <property type="nucleotide sequence ID" value="XM_005713295.1"/>
</dbReference>
<dbReference type="KEGG" id="ccp:CHC_T00002346001"/>
<name>R7Q6B1_CHOCR</name>
<reference evidence="2" key="1">
    <citation type="journal article" date="2013" name="Proc. Natl. Acad. Sci. U.S.A.">
        <title>Genome structure and metabolic features in the red seaweed Chondrus crispus shed light on evolution of the Archaeplastida.</title>
        <authorList>
            <person name="Collen J."/>
            <person name="Porcel B."/>
            <person name="Carre W."/>
            <person name="Ball S.G."/>
            <person name="Chaparro C."/>
            <person name="Tonon T."/>
            <person name="Barbeyron T."/>
            <person name="Michel G."/>
            <person name="Noel B."/>
            <person name="Valentin K."/>
            <person name="Elias M."/>
            <person name="Artiguenave F."/>
            <person name="Arun A."/>
            <person name="Aury J.M."/>
            <person name="Barbosa-Neto J.F."/>
            <person name="Bothwell J.H."/>
            <person name="Bouget F.Y."/>
            <person name="Brillet L."/>
            <person name="Cabello-Hurtado F."/>
            <person name="Capella-Gutierrez S."/>
            <person name="Charrier B."/>
            <person name="Cladiere L."/>
            <person name="Cock J.M."/>
            <person name="Coelho S.M."/>
            <person name="Colleoni C."/>
            <person name="Czjzek M."/>
            <person name="Da Silva C."/>
            <person name="Delage L."/>
            <person name="Denoeud F."/>
            <person name="Deschamps P."/>
            <person name="Dittami S.M."/>
            <person name="Gabaldon T."/>
            <person name="Gachon C.M."/>
            <person name="Groisillier A."/>
            <person name="Herve C."/>
            <person name="Jabbari K."/>
            <person name="Katinka M."/>
            <person name="Kloareg B."/>
            <person name="Kowalczyk N."/>
            <person name="Labadie K."/>
            <person name="Leblanc C."/>
            <person name="Lopez P.J."/>
            <person name="McLachlan D.H."/>
            <person name="Meslet-Cladiere L."/>
            <person name="Moustafa A."/>
            <person name="Nehr Z."/>
            <person name="Nyvall Collen P."/>
            <person name="Panaud O."/>
            <person name="Partensky F."/>
            <person name="Poulain J."/>
            <person name="Rensing S.A."/>
            <person name="Rousvoal S."/>
            <person name="Samson G."/>
            <person name="Symeonidi A."/>
            <person name="Weissenbach J."/>
            <person name="Zambounis A."/>
            <person name="Wincker P."/>
            <person name="Boyen C."/>
        </authorList>
    </citation>
    <scope>NUCLEOTIDE SEQUENCE [LARGE SCALE GENOMIC DNA]</scope>
    <source>
        <strain evidence="2">cv. Stackhouse</strain>
    </source>
</reference>
<dbReference type="AlphaFoldDB" id="R7Q6B1"/>
<dbReference type="Gramene" id="CDF33549">
    <property type="protein sequence ID" value="CDF33549"/>
    <property type="gene ID" value="CHC_T00002346001"/>
</dbReference>
<protein>
    <submittedName>
        <fullName evidence="1">Uncharacterized protein</fullName>
    </submittedName>
</protein>
<evidence type="ECO:0000313" key="2">
    <source>
        <dbReference type="Proteomes" id="UP000012073"/>
    </source>
</evidence>
<dbReference type="GeneID" id="17321064"/>
<dbReference type="Proteomes" id="UP000012073">
    <property type="component" value="Unassembled WGS sequence"/>
</dbReference>
<proteinExistence type="predicted"/>
<evidence type="ECO:0000313" key="1">
    <source>
        <dbReference type="EMBL" id="CDF33549.1"/>
    </source>
</evidence>
<keyword evidence="2" id="KW-1185">Reference proteome</keyword>
<gene>
    <name evidence="1" type="ORF">CHC_T00002346001</name>
</gene>
<dbReference type="EMBL" id="HG001649">
    <property type="protein sequence ID" value="CDF33549.1"/>
    <property type="molecule type" value="Genomic_DNA"/>
</dbReference>